<evidence type="ECO:0000313" key="3">
    <source>
        <dbReference type="Proteomes" id="UP000822369"/>
    </source>
</evidence>
<dbReference type="AlphaFoldDB" id="A0A9D2XL78"/>
<feature type="non-terminal residue" evidence="2">
    <location>
        <position position="1"/>
    </location>
</feature>
<comment type="caution">
    <text evidence="2">The sequence shown here is derived from an EMBL/GenBank/DDBJ whole genome shotgun (WGS) entry which is preliminary data.</text>
</comment>
<name>A0A9D2XL78_NOTFU</name>
<dbReference type="GO" id="GO:0016525">
    <property type="term" value="P:negative regulation of angiogenesis"/>
    <property type="evidence" value="ECO:0007669"/>
    <property type="project" value="TreeGrafter"/>
</dbReference>
<dbReference type="EMBL" id="JAAVVJ010000016">
    <property type="protein sequence ID" value="KAF7204170.1"/>
    <property type="molecule type" value="Genomic_DNA"/>
</dbReference>
<dbReference type="FunFam" id="2.60.120.200:FF:000002">
    <property type="entry name" value="Thrombospondin 3"/>
    <property type="match status" value="1"/>
</dbReference>
<sequence length="878" mass="97480">RRLGLTSPPGGIVREWPCISMQTTWHWWHQSEDLSKYQQAVSNLVQTFEDFHLGLNISKTKEMCCGAASEADTSLFKPLSIQGQPVEQVQSFRYLGTEIDDHLSFANHSNKLSIARPTCPARQVLVRSSQASSCNTVSVSTVYLLVVVSCCTVGSQSGVACVRPSCAGSLRKGSMMLMLLVGDTPTKGEVEWNPVPLLADPDLSDCTCTSTEGPPEPSLATNPRKPAPVPVYSLKRSLFPFPGLTKYVLLVACIGLMSTAAEIHSQPPLTRLYKPGPSSGITLRDRPGLLMTNYRLFTQKIFAKFDHAMACTGTMMNAFGNLSETEACWTSTLTQQAEADVHHILVQALKFTVSNNDLSGTSIRPKRFLEGFFSVADTIGSLLNLGFSSVNSIEINTVRRHVDELNREYSTLRKQVLQQWHALKQLGMSEQQTVVVLNTHSNILRKTISAVNELHSFVNVDHAHTQMLTTCLSDYGRDVNASSDTFLTGKITPYFVSLAMVRSAIARVTSKDPMALQTHLAFSLDSAIPLSINPDARELAFIIKLPIVSPDDIYRLKNVVNVGNWVDNTHLKLHTPPVVAFHEDTPHVRLVPDLRVCSLARGLRFLCPGTPFLRGGATGVCGVDELSGDFKCPMTVTPHSHVVKTTAVVDGERWLVNTPAREADVFCERHGVSICVVLPSQTLWVTVPRIAVVHVGEQHIFIQTGYDKFSSVDFSVTFYVNTNRDDDYAGIVFAYQSSRRFYVVMWKQQVSQAYWEKRPSKAFATAGLSIKLVHSSTGPGEYLRNALWHTGNTRNQVKTLWHDPNEIGWKDYTAYRMHLIHRPKTGFIRVVVYEGRKILSDSGAVYDHTLAGGRLGLFVFSQEHVIFSDLRYECRGKT</sequence>
<dbReference type="GO" id="GO:0005509">
    <property type="term" value="F:calcium ion binding"/>
    <property type="evidence" value="ECO:0007669"/>
    <property type="project" value="InterPro"/>
</dbReference>
<dbReference type="GO" id="GO:0005576">
    <property type="term" value="C:extracellular region"/>
    <property type="evidence" value="ECO:0007669"/>
    <property type="project" value="InterPro"/>
</dbReference>
<dbReference type="PROSITE" id="PS51236">
    <property type="entry name" value="TSP_CTER"/>
    <property type="match status" value="1"/>
</dbReference>
<reference evidence="2" key="1">
    <citation type="submission" date="2020-03" db="EMBL/GenBank/DDBJ databases">
        <title>Intra-Species Differences in Population Size shape Life History and Genome Evolution.</title>
        <authorList>
            <person name="Willemsen D."/>
            <person name="Cui R."/>
            <person name="Valenzano D.R."/>
        </authorList>
    </citation>
    <scope>NUCLEOTIDE SEQUENCE</scope>
    <source>
        <strain evidence="2">GRZ</strain>
        <tissue evidence="2">Whole</tissue>
    </source>
</reference>
<feature type="domain" description="TSP C-terminal" evidence="1">
    <location>
        <begin position="660"/>
        <end position="878"/>
    </location>
</feature>
<organism evidence="2 3">
    <name type="scientific">Nothobranchius furzeri</name>
    <name type="common">Turquoise killifish</name>
    <dbReference type="NCBI Taxonomy" id="105023"/>
    <lineage>
        <taxon>Eukaryota</taxon>
        <taxon>Metazoa</taxon>
        <taxon>Chordata</taxon>
        <taxon>Craniata</taxon>
        <taxon>Vertebrata</taxon>
        <taxon>Euteleostomi</taxon>
        <taxon>Actinopterygii</taxon>
        <taxon>Neopterygii</taxon>
        <taxon>Teleostei</taxon>
        <taxon>Neoteleostei</taxon>
        <taxon>Acanthomorphata</taxon>
        <taxon>Ovalentaria</taxon>
        <taxon>Atherinomorphae</taxon>
        <taxon>Cyprinodontiformes</taxon>
        <taxon>Nothobranchiidae</taxon>
        <taxon>Nothobranchius</taxon>
    </lineage>
</organism>
<dbReference type="PANTHER" id="PTHR10199:SF10">
    <property type="entry name" value="THROMBOSPONDIN-2"/>
    <property type="match status" value="1"/>
</dbReference>
<dbReference type="Gene3D" id="2.60.120.200">
    <property type="match status" value="1"/>
</dbReference>
<evidence type="ECO:0000313" key="2">
    <source>
        <dbReference type="EMBL" id="KAF7204170.1"/>
    </source>
</evidence>
<accession>A0A9D2XL78</accession>
<dbReference type="Proteomes" id="UP000822369">
    <property type="component" value="Chromosome 16"/>
</dbReference>
<dbReference type="InterPro" id="IPR008859">
    <property type="entry name" value="Thrombospondin_C"/>
</dbReference>
<feature type="non-terminal residue" evidence="2">
    <location>
        <position position="878"/>
    </location>
</feature>
<proteinExistence type="predicted"/>
<evidence type="ECO:0000259" key="1">
    <source>
        <dbReference type="PROSITE" id="PS51236"/>
    </source>
</evidence>
<dbReference type="GO" id="GO:0007155">
    <property type="term" value="P:cell adhesion"/>
    <property type="evidence" value="ECO:0007669"/>
    <property type="project" value="InterPro"/>
</dbReference>
<dbReference type="InterPro" id="IPR013320">
    <property type="entry name" value="ConA-like_dom_sf"/>
</dbReference>
<protein>
    <submittedName>
        <fullName evidence="2">Thrombospondin-2-like</fullName>
    </submittedName>
</protein>
<dbReference type="Pfam" id="PF05735">
    <property type="entry name" value="TSP_C"/>
    <property type="match status" value="1"/>
</dbReference>
<dbReference type="PANTHER" id="PTHR10199">
    <property type="entry name" value="THROMBOSPONDIN"/>
    <property type="match status" value="1"/>
</dbReference>
<dbReference type="SUPFAM" id="SSF49899">
    <property type="entry name" value="Concanavalin A-like lectins/glucanases"/>
    <property type="match status" value="1"/>
</dbReference>
<gene>
    <name evidence="2" type="ORF">G4P62_011934</name>
</gene>